<feature type="transmembrane region" description="Helical" evidence="1">
    <location>
        <begin position="388"/>
        <end position="408"/>
    </location>
</feature>
<dbReference type="PANTHER" id="PTHR37813">
    <property type="entry name" value="FELS-2 PROPHAGE PROTEIN"/>
    <property type="match status" value="1"/>
</dbReference>
<sequence>MKGVDDIEIFKLFGSIGIKNQDANKAIDETTGKAEGASGKIGAIFGKLAGVLGALFAGKAIFDFGKSTVEAAATAQAMKAQFSAVFGKLAPEAKSTVDKMAKEMGILPNRLNPLFTSLTSKYKGLGASSEEAMQLASKGSHIAADAAAFYDKSLEETSGALNSFINGNYEGGESIGLFANETQIASWASKNLGLDWDSLDEKGKQIARMGYAEAMQKAAGATGQAARESDGYENVMGNLKQAWEDFKATVGGPLLQPVVSGIKIAVQWFQTAQDWLGKLKKELKENGAVQSFKNTLDNVSTAIQNITGLLPQMNAPNAEQMAGDFADIASKIEDASKFVKDLTQSIAELDFGALTEKFAPLIAGVGAMATAWGIYSLALGIKSAAETVAIISMYAMDVAAATLGATMAFLMSPITLIIIGIGLLVAAGVWLWQNWDSVSKWAVTAWEAIKTTIWNVLLALAKITIDTWNSIKTSMSNAWENIKNTLWNILVAIGKIMVDTWNKIKTTISTAIDNIKTTLANTWNSIKSTVTSVWNSVASTISGAIDKAKNAVQSGIDKMKSMFNFKWSLPHISLPHFSVSGGEAPWGFMGKGSLPSVGVDWYAKGGIMTDPTLFGMNGNRAMVGGEAGPEAVLPLNSKTLGQIGQGINDASDSELTSIAEMLQSIIELLAMIYEKDIDVILDGDSLVAKTWRKIQDQIEFSNNRNKRYGG</sequence>
<feature type="transmembrane region" description="Helical" evidence="1">
    <location>
        <begin position="414"/>
        <end position="432"/>
    </location>
</feature>
<dbReference type="AlphaFoldDB" id="A0A854WBC1"/>
<evidence type="ECO:0000313" key="4">
    <source>
        <dbReference type="Proteomes" id="UP000217465"/>
    </source>
</evidence>
<protein>
    <submittedName>
        <fullName evidence="3">Uncharacterized protein</fullName>
    </submittedName>
</protein>
<dbReference type="EMBL" id="NSGR01000004">
    <property type="protein sequence ID" value="PCH13891.1"/>
    <property type="molecule type" value="Genomic_DNA"/>
</dbReference>
<proteinExistence type="predicted"/>
<dbReference type="PANTHER" id="PTHR37813:SF1">
    <property type="entry name" value="FELS-2 PROPHAGE PROTEIN"/>
    <property type="match status" value="1"/>
</dbReference>
<keyword evidence="1" id="KW-1133">Transmembrane helix</keyword>
<feature type="transmembrane region" description="Helical" evidence="1">
    <location>
        <begin position="358"/>
        <end position="381"/>
    </location>
</feature>
<keyword evidence="1" id="KW-0812">Transmembrane</keyword>
<evidence type="ECO:0000313" key="2">
    <source>
        <dbReference type="EMBL" id="PCH13891.1"/>
    </source>
</evidence>
<keyword evidence="1" id="KW-0472">Membrane</keyword>
<evidence type="ECO:0000313" key="3">
    <source>
        <dbReference type="EMBL" id="PCH14157.1"/>
    </source>
</evidence>
<comment type="caution">
    <text evidence="3">The sequence shown here is derived from an EMBL/GenBank/DDBJ whole genome shotgun (WGS) entry which is preliminary data.</text>
</comment>
<organism evidence="3 4">
    <name type="scientific">Streptococcus parauberis</name>
    <dbReference type="NCBI Taxonomy" id="1348"/>
    <lineage>
        <taxon>Bacteria</taxon>
        <taxon>Bacillati</taxon>
        <taxon>Bacillota</taxon>
        <taxon>Bacilli</taxon>
        <taxon>Lactobacillales</taxon>
        <taxon>Streptococcaceae</taxon>
        <taxon>Streptococcus</taxon>
    </lineage>
</organism>
<evidence type="ECO:0000256" key="1">
    <source>
        <dbReference type="SAM" id="Phobius"/>
    </source>
</evidence>
<accession>A0A854WBC1</accession>
<dbReference type="Gene3D" id="1.20.120.20">
    <property type="entry name" value="Apolipoprotein"/>
    <property type="match status" value="1"/>
</dbReference>
<reference evidence="3 4" key="1">
    <citation type="submission" date="2016-06" db="EMBL/GenBank/DDBJ databases">
        <authorList>
            <person name="Haines A.N."/>
            <person name="Council K.R."/>
        </authorList>
    </citation>
    <scope>NUCLEOTIDE SEQUENCE [LARGE SCALE GENOMIC DNA]</scope>
    <source>
        <strain evidence="3 4">SP158-29</strain>
    </source>
</reference>
<name>A0A854WBC1_9STRE</name>
<dbReference type="Proteomes" id="UP000217465">
    <property type="component" value="Unassembled WGS sequence"/>
</dbReference>
<dbReference type="EMBL" id="NSGR01000003">
    <property type="protein sequence ID" value="PCH14157.1"/>
    <property type="molecule type" value="Genomic_DNA"/>
</dbReference>
<gene>
    <name evidence="3" type="ORF">A9Y57_00160</name>
    <name evidence="2" type="ORF">A9Y57_00526</name>
</gene>